<protein>
    <recommendedName>
        <fullName evidence="2">Alpha/beta hydrolase fold-3 domain-containing protein</fullName>
    </recommendedName>
</protein>
<organism evidence="3 4">
    <name type="scientific">Prunus dulcis</name>
    <name type="common">Almond</name>
    <name type="synonym">Amygdalus dulcis</name>
    <dbReference type="NCBI Taxonomy" id="3755"/>
    <lineage>
        <taxon>Eukaryota</taxon>
        <taxon>Viridiplantae</taxon>
        <taxon>Streptophyta</taxon>
        <taxon>Embryophyta</taxon>
        <taxon>Tracheophyta</taxon>
        <taxon>Spermatophyta</taxon>
        <taxon>Magnoliopsida</taxon>
        <taxon>eudicotyledons</taxon>
        <taxon>Gunneridae</taxon>
        <taxon>Pentapetalae</taxon>
        <taxon>rosids</taxon>
        <taxon>fabids</taxon>
        <taxon>Rosales</taxon>
        <taxon>Rosaceae</taxon>
        <taxon>Amygdaloideae</taxon>
        <taxon>Amygdaleae</taxon>
        <taxon>Prunus</taxon>
    </lineage>
</organism>
<evidence type="ECO:0000313" key="4">
    <source>
        <dbReference type="Proteomes" id="UP001054821"/>
    </source>
</evidence>
<dbReference type="InterPro" id="IPR013094">
    <property type="entry name" value="AB_hydrolase_3"/>
</dbReference>
<dbReference type="Gene3D" id="3.40.50.1820">
    <property type="entry name" value="alpha/beta hydrolase"/>
    <property type="match status" value="1"/>
</dbReference>
<sequence>MTIASKPEPVGEESTAPAAGRVFISALWRLLTLRLVDPMNPFFNPGKGSKLGELGCVKVLVFVAEKDILKDRRLYYSEILRESGWKGVVELIEAIGEKHVFHLEDPTTVTMLWPWRKRLLLS</sequence>
<dbReference type="InterPro" id="IPR029058">
    <property type="entry name" value="AB_hydrolase_fold"/>
</dbReference>
<comment type="caution">
    <text evidence="3">The sequence shown here is derived from an EMBL/GenBank/DDBJ whole genome shotgun (WGS) entry which is preliminary data.</text>
</comment>
<evidence type="ECO:0000256" key="1">
    <source>
        <dbReference type="ARBA" id="ARBA00010515"/>
    </source>
</evidence>
<comment type="similarity">
    <text evidence="1">Belongs to the 'GDXG' lipolytic enzyme family.</text>
</comment>
<dbReference type="Proteomes" id="UP001054821">
    <property type="component" value="Chromosome 8"/>
</dbReference>
<accession>A0AAD4UZ20</accession>
<gene>
    <name evidence="3" type="ORF">L3X38_043727</name>
</gene>
<dbReference type="Pfam" id="PF07859">
    <property type="entry name" value="Abhydrolase_3"/>
    <property type="match status" value="1"/>
</dbReference>
<dbReference type="EMBL" id="JAJFAZ020000008">
    <property type="protein sequence ID" value="KAI5314551.1"/>
    <property type="molecule type" value="Genomic_DNA"/>
</dbReference>
<proteinExistence type="inferred from homology"/>
<dbReference type="GO" id="GO:0016787">
    <property type="term" value="F:hydrolase activity"/>
    <property type="evidence" value="ECO:0007669"/>
    <property type="project" value="InterPro"/>
</dbReference>
<reference evidence="3 4" key="1">
    <citation type="journal article" date="2022" name="G3 (Bethesda)">
        <title>Whole-genome sequence and methylome profiling of the almond [Prunus dulcis (Mill.) D.A. Webb] cultivar 'Nonpareil'.</title>
        <authorList>
            <person name="D'Amico-Willman K.M."/>
            <person name="Ouma W.Z."/>
            <person name="Meulia T."/>
            <person name="Sideli G.M."/>
            <person name="Gradziel T.M."/>
            <person name="Fresnedo-Ramirez J."/>
        </authorList>
    </citation>
    <scope>NUCLEOTIDE SEQUENCE [LARGE SCALE GENOMIC DNA]</scope>
    <source>
        <strain evidence="3">Clone GOH B32 T37-40</strain>
    </source>
</reference>
<feature type="domain" description="Alpha/beta hydrolase fold-3" evidence="2">
    <location>
        <begin position="17"/>
        <end position="102"/>
    </location>
</feature>
<name>A0AAD4UZ20_PRUDU</name>
<evidence type="ECO:0000313" key="3">
    <source>
        <dbReference type="EMBL" id="KAI5314551.1"/>
    </source>
</evidence>
<keyword evidence="4" id="KW-1185">Reference proteome</keyword>
<dbReference type="SUPFAM" id="SSF53474">
    <property type="entry name" value="alpha/beta-Hydrolases"/>
    <property type="match status" value="1"/>
</dbReference>
<evidence type="ECO:0000259" key="2">
    <source>
        <dbReference type="Pfam" id="PF07859"/>
    </source>
</evidence>
<dbReference type="AlphaFoldDB" id="A0AAD4UZ20"/>